<reference evidence="4" key="1">
    <citation type="journal article" date="2019" name="Int. J. Syst. Evol. Microbiol.">
        <title>The Global Catalogue of Microorganisms (GCM) 10K type strain sequencing project: providing services to taxonomists for standard genome sequencing and annotation.</title>
        <authorList>
            <consortium name="The Broad Institute Genomics Platform"/>
            <consortium name="The Broad Institute Genome Sequencing Center for Infectious Disease"/>
            <person name="Wu L."/>
            <person name="Ma J."/>
        </authorList>
    </citation>
    <scope>NUCLEOTIDE SEQUENCE [LARGE SCALE GENOMIC DNA]</scope>
    <source>
        <strain evidence="4">CGMCC 1.15809</strain>
    </source>
</reference>
<keyword evidence="3" id="KW-0560">Oxidoreductase</keyword>
<keyword evidence="3" id="KW-0503">Monooxygenase</keyword>
<dbReference type="Proteomes" id="UP001596241">
    <property type="component" value="Unassembled WGS sequence"/>
</dbReference>
<comment type="caution">
    <text evidence="3">The sequence shown here is derived from an EMBL/GenBank/DDBJ whole genome shotgun (WGS) entry which is preliminary data.</text>
</comment>
<evidence type="ECO:0000259" key="2">
    <source>
        <dbReference type="Pfam" id="PF01494"/>
    </source>
</evidence>
<feature type="domain" description="FAD-binding" evidence="2">
    <location>
        <begin position="2"/>
        <end position="314"/>
    </location>
</feature>
<dbReference type="InterPro" id="IPR002938">
    <property type="entry name" value="FAD-bd"/>
</dbReference>
<keyword evidence="4" id="KW-1185">Reference proteome</keyword>
<gene>
    <name evidence="3" type="ORF">ACFP3M_06830</name>
</gene>
<accession>A0ABW1FDJ8</accession>
<proteinExistence type="predicted"/>
<feature type="region of interest" description="Disordered" evidence="1">
    <location>
        <begin position="348"/>
        <end position="369"/>
    </location>
</feature>
<protein>
    <submittedName>
        <fullName evidence="3">FAD-dependent monooxygenase</fullName>
    </submittedName>
</protein>
<dbReference type="InterPro" id="IPR051704">
    <property type="entry name" value="FAD_aromatic-hydroxylase"/>
</dbReference>
<dbReference type="Pfam" id="PF01494">
    <property type="entry name" value="FAD_binding_3"/>
    <property type="match status" value="1"/>
</dbReference>
<name>A0ABW1FDJ8_9ACTN</name>
<dbReference type="EMBL" id="JBHSPW010000002">
    <property type="protein sequence ID" value="MFC5892532.1"/>
    <property type="molecule type" value="Genomic_DNA"/>
</dbReference>
<evidence type="ECO:0000256" key="1">
    <source>
        <dbReference type="SAM" id="MobiDB-lite"/>
    </source>
</evidence>
<organism evidence="3 4">
    <name type="scientific">Streptomyces ramulosus</name>
    <dbReference type="NCBI Taxonomy" id="47762"/>
    <lineage>
        <taxon>Bacteria</taxon>
        <taxon>Bacillati</taxon>
        <taxon>Actinomycetota</taxon>
        <taxon>Actinomycetes</taxon>
        <taxon>Kitasatosporales</taxon>
        <taxon>Streptomycetaceae</taxon>
        <taxon>Streptomyces</taxon>
    </lineage>
</organism>
<dbReference type="Gene3D" id="3.30.9.10">
    <property type="entry name" value="D-Amino Acid Oxidase, subunit A, domain 2"/>
    <property type="match status" value="1"/>
</dbReference>
<sequence length="369" mass="39766">MTSVLISGASVAGLAAAHWLRRAGCAVTVVERAPALRPGGQALDVRGVALDVLERGGQLAEARALRTTMRGMSLLNGAGAEQWRSTEETWSGGRLDGPDIEIFRDDLTELLHRHARDGVEYLFDDSATALEEDADGVRVEFLSGRRRTFDLVVGADGLHSAVRRLAFGPEERYVHHQGAYVAVFRAPNFLDLADWQIWQQEGDATLCVYPARGNAELRAFLGFRSGPLALDRHDAAAQQALLAERLGDLGGPAPQLLAAMREAPDFFFDVMAQIRMDSWSAGRVVLIGDAAHCPSPLSGQGSSLALAGAYVLADEVGRSGGDHRAAFAGYERRMRPFVTLNQALVKEISDGPPPEESMERAKNALALDA</sequence>
<dbReference type="PRINTS" id="PR00420">
    <property type="entry name" value="RNGMNOXGNASE"/>
</dbReference>
<dbReference type="Gene3D" id="3.50.50.60">
    <property type="entry name" value="FAD/NAD(P)-binding domain"/>
    <property type="match status" value="1"/>
</dbReference>
<evidence type="ECO:0000313" key="3">
    <source>
        <dbReference type="EMBL" id="MFC5892532.1"/>
    </source>
</evidence>
<dbReference type="SUPFAM" id="SSF51905">
    <property type="entry name" value="FAD/NAD(P)-binding domain"/>
    <property type="match status" value="1"/>
</dbReference>
<dbReference type="InterPro" id="IPR036188">
    <property type="entry name" value="FAD/NAD-bd_sf"/>
</dbReference>
<dbReference type="RefSeq" id="WP_345087964.1">
    <property type="nucleotide sequence ID" value="NZ_BAAAWG010000013.1"/>
</dbReference>
<evidence type="ECO:0000313" key="4">
    <source>
        <dbReference type="Proteomes" id="UP001596241"/>
    </source>
</evidence>
<dbReference type="GO" id="GO:0004497">
    <property type="term" value="F:monooxygenase activity"/>
    <property type="evidence" value="ECO:0007669"/>
    <property type="project" value="UniProtKB-KW"/>
</dbReference>
<dbReference type="PANTHER" id="PTHR46865">
    <property type="entry name" value="OXIDOREDUCTASE-RELATED"/>
    <property type="match status" value="1"/>
</dbReference>
<dbReference type="PANTHER" id="PTHR46865:SF2">
    <property type="entry name" value="MONOOXYGENASE"/>
    <property type="match status" value="1"/>
</dbReference>